<dbReference type="EMBL" id="FWFW01000010">
    <property type="protein sequence ID" value="SLN56913.1"/>
    <property type="molecule type" value="Genomic_DNA"/>
</dbReference>
<evidence type="ECO:0000313" key="1">
    <source>
        <dbReference type="EMBL" id="SLN56913.1"/>
    </source>
</evidence>
<reference evidence="1 2" key="1">
    <citation type="submission" date="2017-03" db="EMBL/GenBank/DDBJ databases">
        <authorList>
            <person name="Afonso C.L."/>
            <person name="Miller P.J."/>
            <person name="Scott M.A."/>
            <person name="Spackman E."/>
            <person name="Goraichik I."/>
            <person name="Dimitrov K.M."/>
            <person name="Suarez D.L."/>
            <person name="Swayne D.E."/>
        </authorList>
    </citation>
    <scope>NUCLEOTIDE SEQUENCE [LARGE SCALE GENOMIC DNA]</scope>
    <source>
        <strain evidence="1 2">CECT 7971</strain>
    </source>
</reference>
<dbReference type="AlphaFoldDB" id="A0A1Y5T9I2"/>
<dbReference type="STRING" id="658057.SAMN04488032_11484"/>
<sequence length="51" mass="5738">MFDAEVFDPVLRMNQCLRKIFLKFDVKQQQAALRAFCLGGQYGCLPLGGSI</sequence>
<dbReference type="Proteomes" id="UP000193307">
    <property type="component" value="Unassembled WGS sequence"/>
</dbReference>
<organism evidence="1 2">
    <name type="scientific">Pacificibacter marinus</name>
    <dbReference type="NCBI Taxonomy" id="658057"/>
    <lineage>
        <taxon>Bacteria</taxon>
        <taxon>Pseudomonadati</taxon>
        <taxon>Pseudomonadota</taxon>
        <taxon>Alphaproteobacteria</taxon>
        <taxon>Rhodobacterales</taxon>
        <taxon>Roseobacteraceae</taxon>
        <taxon>Pacificibacter</taxon>
    </lineage>
</organism>
<evidence type="ECO:0000313" key="2">
    <source>
        <dbReference type="Proteomes" id="UP000193307"/>
    </source>
</evidence>
<proteinExistence type="predicted"/>
<gene>
    <name evidence="1" type="ORF">PAM7971_02946</name>
</gene>
<name>A0A1Y5T9I2_9RHOB</name>
<accession>A0A1Y5T9I2</accession>
<keyword evidence="2" id="KW-1185">Reference proteome</keyword>
<protein>
    <submittedName>
        <fullName evidence="1">Uncharacterized protein</fullName>
    </submittedName>
</protein>